<name>A0A9J5YDY3_SOLCO</name>
<keyword evidence="2" id="KW-1185">Reference proteome</keyword>
<organism evidence="1 2">
    <name type="scientific">Solanum commersonii</name>
    <name type="common">Commerson's wild potato</name>
    <name type="synonym">Commerson's nightshade</name>
    <dbReference type="NCBI Taxonomy" id="4109"/>
    <lineage>
        <taxon>Eukaryota</taxon>
        <taxon>Viridiplantae</taxon>
        <taxon>Streptophyta</taxon>
        <taxon>Embryophyta</taxon>
        <taxon>Tracheophyta</taxon>
        <taxon>Spermatophyta</taxon>
        <taxon>Magnoliopsida</taxon>
        <taxon>eudicotyledons</taxon>
        <taxon>Gunneridae</taxon>
        <taxon>Pentapetalae</taxon>
        <taxon>asterids</taxon>
        <taxon>lamiids</taxon>
        <taxon>Solanales</taxon>
        <taxon>Solanaceae</taxon>
        <taxon>Solanoideae</taxon>
        <taxon>Solaneae</taxon>
        <taxon>Solanum</taxon>
    </lineage>
</organism>
<accession>A0A9J5YDY3</accession>
<evidence type="ECO:0000313" key="1">
    <source>
        <dbReference type="EMBL" id="KAG5597206.1"/>
    </source>
</evidence>
<comment type="caution">
    <text evidence="1">The sequence shown here is derived from an EMBL/GenBank/DDBJ whole genome shotgun (WGS) entry which is preliminary data.</text>
</comment>
<evidence type="ECO:0000313" key="2">
    <source>
        <dbReference type="Proteomes" id="UP000824120"/>
    </source>
</evidence>
<dbReference type="AlphaFoldDB" id="A0A9J5YDY3"/>
<sequence length="305" mass="35097">MEVLDISIYKNESNKENIAPSAVEKLSTNCLKVKCCTKKFKRNFKRGPLRDITHLFDSPVQPGSIAFKRFHQSVCGKRKMVDEDADLAKELLIVQDFSQIPRNPDERISVDGFDQAHRPFDRRGAIFGLERFGEAHLFVDSTIQSACFDILNFLKKKENTCGVRTADCCMYDKSWAGSIGENGWVSEVSRNLGWGLGLLEILERPKLGLMKDWVLGIITEFDNKENISPFSVQKLTPNSSKLKFCKRKFRRPLKDITNSVAFARFQRSDSFSSQEIVRRKRKEIDENVDSLQKQHCSKMLRTDFR</sequence>
<reference evidence="1 2" key="1">
    <citation type="submission" date="2020-09" db="EMBL/GenBank/DDBJ databases">
        <title>De no assembly of potato wild relative species, Solanum commersonii.</title>
        <authorList>
            <person name="Cho K."/>
        </authorList>
    </citation>
    <scope>NUCLEOTIDE SEQUENCE [LARGE SCALE GENOMIC DNA]</scope>
    <source>
        <strain evidence="1">LZ3.2</strain>
        <tissue evidence="1">Leaf</tissue>
    </source>
</reference>
<gene>
    <name evidence="1" type="ORF">H5410_038438</name>
</gene>
<dbReference type="Proteomes" id="UP000824120">
    <property type="component" value="Chromosome 7"/>
</dbReference>
<protein>
    <submittedName>
        <fullName evidence="1">Uncharacterized protein</fullName>
    </submittedName>
</protein>
<dbReference type="EMBL" id="JACXVP010000007">
    <property type="protein sequence ID" value="KAG5597206.1"/>
    <property type="molecule type" value="Genomic_DNA"/>
</dbReference>
<proteinExistence type="predicted"/>
<dbReference type="OrthoDB" id="1658571at2759"/>